<proteinExistence type="predicted"/>
<dbReference type="Proteomes" id="UP001195483">
    <property type="component" value="Unassembled WGS sequence"/>
</dbReference>
<accession>A0AAE0TCT0</accession>
<feature type="region of interest" description="Disordered" evidence="1">
    <location>
        <begin position="81"/>
        <end position="118"/>
    </location>
</feature>
<sequence length="195" mass="22358">MDTDKGVSAMEQVSINISLQSKDERKSPVVGVENKMDIESVEIVPFNEMGPANNNVMTLQNDNRIFENGEVSLTKSDEFTSIDPEKSKENGAEEIGEISHEAINDDNTRKEDDNDNEIEYDCPRTMTEEEEMAILEQFSNADPKHLQYCLSFFRSMDKERYGYITIQHLFYTVKTIRPFMKDREIVSPPTLTAQV</sequence>
<evidence type="ECO:0000256" key="1">
    <source>
        <dbReference type="SAM" id="MobiDB-lite"/>
    </source>
</evidence>
<reference evidence="2" key="2">
    <citation type="journal article" date="2021" name="Genome Biol. Evol.">
        <title>Developing a high-quality reference genome for a parasitic bivalve with doubly uniparental inheritance (Bivalvia: Unionida).</title>
        <authorList>
            <person name="Smith C.H."/>
        </authorList>
    </citation>
    <scope>NUCLEOTIDE SEQUENCE</scope>
    <source>
        <strain evidence="2">CHS0354</strain>
        <tissue evidence="2">Mantle</tissue>
    </source>
</reference>
<reference evidence="2" key="3">
    <citation type="submission" date="2023-05" db="EMBL/GenBank/DDBJ databases">
        <authorList>
            <person name="Smith C.H."/>
        </authorList>
    </citation>
    <scope>NUCLEOTIDE SEQUENCE</scope>
    <source>
        <strain evidence="2">CHS0354</strain>
        <tissue evidence="2">Mantle</tissue>
    </source>
</reference>
<evidence type="ECO:0000313" key="2">
    <source>
        <dbReference type="EMBL" id="KAK3608001.1"/>
    </source>
</evidence>
<keyword evidence="3" id="KW-1185">Reference proteome</keyword>
<feature type="compositionally biased region" description="Basic and acidic residues" evidence="1">
    <location>
        <begin position="81"/>
        <end position="112"/>
    </location>
</feature>
<dbReference type="EMBL" id="JAEAOA010000629">
    <property type="protein sequence ID" value="KAK3608001.1"/>
    <property type="molecule type" value="Genomic_DNA"/>
</dbReference>
<evidence type="ECO:0000313" key="3">
    <source>
        <dbReference type="Proteomes" id="UP001195483"/>
    </source>
</evidence>
<reference evidence="2" key="1">
    <citation type="journal article" date="2021" name="Genome Biol. Evol.">
        <title>A High-Quality Reference Genome for a Parasitic Bivalve with Doubly Uniparental Inheritance (Bivalvia: Unionida).</title>
        <authorList>
            <person name="Smith C.H."/>
        </authorList>
    </citation>
    <scope>NUCLEOTIDE SEQUENCE</scope>
    <source>
        <strain evidence="2">CHS0354</strain>
    </source>
</reference>
<organism evidence="2 3">
    <name type="scientific">Potamilus streckersoni</name>
    <dbReference type="NCBI Taxonomy" id="2493646"/>
    <lineage>
        <taxon>Eukaryota</taxon>
        <taxon>Metazoa</taxon>
        <taxon>Spiralia</taxon>
        <taxon>Lophotrochozoa</taxon>
        <taxon>Mollusca</taxon>
        <taxon>Bivalvia</taxon>
        <taxon>Autobranchia</taxon>
        <taxon>Heteroconchia</taxon>
        <taxon>Palaeoheterodonta</taxon>
        <taxon>Unionida</taxon>
        <taxon>Unionoidea</taxon>
        <taxon>Unionidae</taxon>
        <taxon>Ambleminae</taxon>
        <taxon>Lampsilini</taxon>
        <taxon>Potamilus</taxon>
    </lineage>
</organism>
<comment type="caution">
    <text evidence="2">The sequence shown here is derived from an EMBL/GenBank/DDBJ whole genome shotgun (WGS) entry which is preliminary data.</text>
</comment>
<name>A0AAE0TCT0_9BIVA</name>
<dbReference type="AlphaFoldDB" id="A0AAE0TCT0"/>
<gene>
    <name evidence="2" type="ORF">CHS0354_009936</name>
</gene>
<protein>
    <submittedName>
        <fullName evidence="2">Uncharacterized protein</fullName>
    </submittedName>
</protein>